<evidence type="ECO:0000313" key="5">
    <source>
        <dbReference type="Proteomes" id="UP001159042"/>
    </source>
</evidence>
<dbReference type="InterPro" id="IPR011701">
    <property type="entry name" value="MFS"/>
</dbReference>
<dbReference type="SUPFAM" id="SSF103473">
    <property type="entry name" value="MFS general substrate transporter"/>
    <property type="match status" value="1"/>
</dbReference>
<dbReference type="EMBL" id="JANEYG010000005">
    <property type="protein sequence ID" value="KAJ8923170.1"/>
    <property type="molecule type" value="Genomic_DNA"/>
</dbReference>
<feature type="transmembrane region" description="Helical" evidence="2">
    <location>
        <begin position="105"/>
        <end position="128"/>
    </location>
</feature>
<dbReference type="GO" id="GO:0008028">
    <property type="term" value="F:monocarboxylic acid transmembrane transporter activity"/>
    <property type="evidence" value="ECO:0007669"/>
    <property type="project" value="TreeGrafter"/>
</dbReference>
<dbReference type="Proteomes" id="UP001159042">
    <property type="component" value="Unassembled WGS sequence"/>
</dbReference>
<evidence type="ECO:0000313" key="4">
    <source>
        <dbReference type="EMBL" id="KAJ8923170.1"/>
    </source>
</evidence>
<protein>
    <recommendedName>
        <fullName evidence="3">Major facilitator superfamily (MFS) profile domain-containing protein</fullName>
    </recommendedName>
</protein>
<accession>A0AAV8W954</accession>
<feature type="transmembrane region" description="Helical" evidence="2">
    <location>
        <begin position="160"/>
        <end position="187"/>
    </location>
</feature>
<dbReference type="InterPro" id="IPR050327">
    <property type="entry name" value="Proton-linked_MCT"/>
</dbReference>
<dbReference type="Pfam" id="PF07690">
    <property type="entry name" value="MFS_1"/>
    <property type="match status" value="2"/>
</dbReference>
<keyword evidence="5" id="KW-1185">Reference proteome</keyword>
<dbReference type="PANTHER" id="PTHR11360">
    <property type="entry name" value="MONOCARBOXYLATE TRANSPORTER"/>
    <property type="match status" value="1"/>
</dbReference>
<name>A0AAV8W954_9CUCU</name>
<dbReference type="PANTHER" id="PTHR11360:SF111">
    <property type="entry name" value="CHASKI, ISOFORM A"/>
    <property type="match status" value="1"/>
</dbReference>
<comment type="caution">
    <text evidence="4">The sequence shown here is derived from an EMBL/GenBank/DDBJ whole genome shotgun (WGS) entry which is preliminary data.</text>
</comment>
<feature type="transmembrane region" description="Helical" evidence="2">
    <location>
        <begin position="135"/>
        <end position="154"/>
    </location>
</feature>
<dbReference type="InterPro" id="IPR020846">
    <property type="entry name" value="MFS_dom"/>
</dbReference>
<feature type="transmembrane region" description="Helical" evidence="2">
    <location>
        <begin position="614"/>
        <end position="633"/>
    </location>
</feature>
<dbReference type="CDD" id="cd17352">
    <property type="entry name" value="MFS_MCT_SLC16"/>
    <property type="match status" value="1"/>
</dbReference>
<organism evidence="4 5">
    <name type="scientific">Exocentrus adspersus</name>
    <dbReference type="NCBI Taxonomy" id="1586481"/>
    <lineage>
        <taxon>Eukaryota</taxon>
        <taxon>Metazoa</taxon>
        <taxon>Ecdysozoa</taxon>
        <taxon>Arthropoda</taxon>
        <taxon>Hexapoda</taxon>
        <taxon>Insecta</taxon>
        <taxon>Pterygota</taxon>
        <taxon>Neoptera</taxon>
        <taxon>Endopterygota</taxon>
        <taxon>Coleoptera</taxon>
        <taxon>Polyphaga</taxon>
        <taxon>Cucujiformia</taxon>
        <taxon>Chrysomeloidea</taxon>
        <taxon>Cerambycidae</taxon>
        <taxon>Lamiinae</taxon>
        <taxon>Acanthocinini</taxon>
        <taxon>Exocentrus</taxon>
    </lineage>
</organism>
<keyword evidence="2" id="KW-1133">Transmembrane helix</keyword>
<dbReference type="InterPro" id="IPR036259">
    <property type="entry name" value="MFS_trans_sf"/>
</dbReference>
<evidence type="ECO:0000256" key="1">
    <source>
        <dbReference type="ARBA" id="ARBA00004141"/>
    </source>
</evidence>
<feature type="transmembrane region" description="Helical" evidence="2">
    <location>
        <begin position="581"/>
        <end position="602"/>
    </location>
</feature>
<feature type="transmembrane region" description="Helical" evidence="2">
    <location>
        <begin position="68"/>
        <end position="93"/>
    </location>
</feature>
<keyword evidence="2" id="KW-0812">Transmembrane</keyword>
<gene>
    <name evidence="4" type="ORF">NQ315_001724</name>
</gene>
<feature type="domain" description="Major facilitator superfamily (MFS) profile" evidence="3">
    <location>
        <begin position="67"/>
        <end position="636"/>
    </location>
</feature>
<feature type="transmembrane region" description="Helical" evidence="2">
    <location>
        <begin position="490"/>
        <end position="510"/>
    </location>
</feature>
<proteinExistence type="predicted"/>
<sequence>MSANNKHATPSAGLEALPELEEATLLNGSHPKTHIDRKFQGKESILSSQISLYVEDTHPKIPDGGWGWFVVLAAFVINAVSEGVIFTFGLLYIEFLKEFGASKSATSWIGSLFMAIPLLSGPIASAFVDRYGCKSMTVVGALICAFGFVISSFARSIGVMYVTFGVIGGLGRGLSYVTAVVSIAFWFEKKRTFVLGLAASGAGFGTVVFAPLSTWLLSEYGWRGTILIFAGLFANMCVCGVLMRNPDWIVEEERKQIKEKESEQNKKDVNAEALKTAFLINSLAQNKETRHLLSNGSDNGTENGKNRIMSEVSLPTYLKQHEKVPMEVLKQLSENKELYQVIVDNYPTLTDCKNGCNDAHASENKDLHLVRRNSKTKRAHHHSHSYLRNMRFRKNSMGCRGAMLNIHKYKIKASSCPNVYRNSMAVDSEEEDEKWYKEYLDILKDLTHFSLFLELHFFLLALSTVILFIWFIVPYFYLAEHMSRVGYSESQASLVLSVIGFTNTIGMILLGWMGDRLNVAKTYAICLILTGMSVGAMMFFTESFVLLMVNSGLFGLFFASCFSLTPSLLAQLVSLDDFTMAYGLILLCDGIGNLTGPPLAGLLFDLTGSWDQSFYQAAFWIIVSGVLVGLIPYTKNRKLGGGPVLQEKNENRDRGQGKRRIIVAH</sequence>
<comment type="subcellular location">
    <subcellularLocation>
        <location evidence="1">Membrane</location>
        <topology evidence="1">Multi-pass membrane protein</topology>
    </subcellularLocation>
</comment>
<dbReference type="GO" id="GO:0016020">
    <property type="term" value="C:membrane"/>
    <property type="evidence" value="ECO:0007669"/>
    <property type="project" value="UniProtKB-SubCell"/>
</dbReference>
<feature type="transmembrane region" description="Helical" evidence="2">
    <location>
        <begin position="546"/>
        <end position="569"/>
    </location>
</feature>
<evidence type="ECO:0000256" key="2">
    <source>
        <dbReference type="SAM" id="Phobius"/>
    </source>
</evidence>
<dbReference type="Gene3D" id="1.20.1250.20">
    <property type="entry name" value="MFS general substrate transporter like domains"/>
    <property type="match status" value="2"/>
</dbReference>
<reference evidence="4 5" key="1">
    <citation type="journal article" date="2023" name="Insect Mol. Biol.">
        <title>Genome sequencing provides insights into the evolution of gene families encoding plant cell wall-degrading enzymes in longhorned beetles.</title>
        <authorList>
            <person name="Shin N.R."/>
            <person name="Okamura Y."/>
            <person name="Kirsch R."/>
            <person name="Pauchet Y."/>
        </authorList>
    </citation>
    <scope>NUCLEOTIDE SEQUENCE [LARGE SCALE GENOMIC DNA]</scope>
    <source>
        <strain evidence="4">EAD_L_NR</strain>
    </source>
</reference>
<feature type="transmembrane region" description="Helical" evidence="2">
    <location>
        <begin position="457"/>
        <end position="478"/>
    </location>
</feature>
<dbReference type="AlphaFoldDB" id="A0AAV8W954"/>
<keyword evidence="2" id="KW-0472">Membrane</keyword>
<feature type="transmembrane region" description="Helical" evidence="2">
    <location>
        <begin position="222"/>
        <end position="243"/>
    </location>
</feature>
<dbReference type="PROSITE" id="PS50850">
    <property type="entry name" value="MFS"/>
    <property type="match status" value="1"/>
</dbReference>
<evidence type="ECO:0000259" key="3">
    <source>
        <dbReference type="PROSITE" id="PS50850"/>
    </source>
</evidence>
<feature type="transmembrane region" description="Helical" evidence="2">
    <location>
        <begin position="522"/>
        <end position="540"/>
    </location>
</feature>
<feature type="transmembrane region" description="Helical" evidence="2">
    <location>
        <begin position="194"/>
        <end position="216"/>
    </location>
</feature>